<proteinExistence type="predicted"/>
<reference evidence="2 3" key="1">
    <citation type="submission" date="2018-11" db="EMBL/GenBank/DDBJ databases">
        <title>Gordonia insulae sp. nov., isolated from an island soil.</title>
        <authorList>
            <person name="Kim Y.S."/>
            <person name="Kim S.B."/>
        </authorList>
    </citation>
    <scope>NUCLEOTIDE SEQUENCE [LARGE SCALE GENOMIC DNA]</scope>
    <source>
        <strain evidence="2 3">MMS17-SY073</strain>
    </source>
</reference>
<dbReference type="Proteomes" id="UP000271469">
    <property type="component" value="Chromosome"/>
</dbReference>
<evidence type="ECO:0000256" key="1">
    <source>
        <dbReference type="SAM" id="MobiDB-lite"/>
    </source>
</evidence>
<keyword evidence="3" id="KW-1185">Reference proteome</keyword>
<dbReference type="PANTHER" id="PTHR36932">
    <property type="entry name" value="CAPSULAR POLYSACCHARIDE BIOSYNTHESIS PROTEIN"/>
    <property type="match status" value="1"/>
</dbReference>
<dbReference type="AlphaFoldDB" id="A0A3G8JPQ0"/>
<evidence type="ECO:0008006" key="4">
    <source>
        <dbReference type="Google" id="ProtNLM"/>
    </source>
</evidence>
<organism evidence="2 3">
    <name type="scientific">Gordonia insulae</name>
    <dbReference type="NCBI Taxonomy" id="2420509"/>
    <lineage>
        <taxon>Bacteria</taxon>
        <taxon>Bacillati</taxon>
        <taxon>Actinomycetota</taxon>
        <taxon>Actinomycetes</taxon>
        <taxon>Mycobacteriales</taxon>
        <taxon>Gordoniaceae</taxon>
        <taxon>Gordonia</taxon>
    </lineage>
</organism>
<dbReference type="InterPro" id="IPR042099">
    <property type="entry name" value="ANL_N_sf"/>
</dbReference>
<protein>
    <recommendedName>
        <fullName evidence="4">Phenylacetate--CoA ligase</fullName>
    </recommendedName>
</protein>
<name>A0A3G8JPQ0_9ACTN</name>
<dbReference type="SUPFAM" id="SSF56801">
    <property type="entry name" value="Acetyl-CoA synthetase-like"/>
    <property type="match status" value="1"/>
</dbReference>
<dbReference type="Gene3D" id="3.40.50.12780">
    <property type="entry name" value="N-terminal domain of ligase-like"/>
    <property type="match status" value="1"/>
</dbReference>
<accession>A0A3G8JPQ0</accession>
<dbReference type="EMBL" id="CP033972">
    <property type="protein sequence ID" value="AZG46459.1"/>
    <property type="molecule type" value="Genomic_DNA"/>
</dbReference>
<gene>
    <name evidence="2" type="ORF">D7316_03060</name>
</gene>
<sequence>MRPRPAPEPASGSQPDDERPDVLAIAEYSPGSAEALTDAQRWPTLDDASGRRLETIRRHPHAPAWSHSAGDRLDADAVRRVQTGSGPPRSDWLTTHLDVARALPAYRLIRDRLRTLDDFPVIGRDDLLRDVSAFVPYDCDLDQMMHGTSSGSTGHALVIPDDIEDTARTLWFMVDLVRRLGVDWRPEPGRMALAHVVRQRQAFTYASMISTFEMAPMARLNLDPAAWPDRDAFLLDMAPQVFSGTPAGLEVLLAPRLVAGLRPLALFSSATELTAGLRAELENAYRVPVIDVYSLHETRPIGVSTDGGPFVIVDRKVHVEILVDEVLSTTPGTYGEIVVTAGENPLLPLVRYRTGDHGRIVEVGGRRAIADLEARADTRFVTSTGQQVPCVDLTQQLQRCGARGWTVHQRRDGTVDVVVVGAERARVESILHALLNQPVTVSTVDSVRDLGPGKPRRYRCDVTSGTHR</sequence>
<evidence type="ECO:0000313" key="2">
    <source>
        <dbReference type="EMBL" id="AZG46459.1"/>
    </source>
</evidence>
<dbReference type="RefSeq" id="WP_197718243.1">
    <property type="nucleotide sequence ID" value="NZ_CP033972.1"/>
</dbReference>
<dbReference type="KEGG" id="gom:D7316_03060"/>
<dbReference type="PANTHER" id="PTHR36932:SF1">
    <property type="entry name" value="CAPSULAR POLYSACCHARIDE BIOSYNTHESIS PROTEIN"/>
    <property type="match status" value="1"/>
</dbReference>
<evidence type="ECO:0000313" key="3">
    <source>
        <dbReference type="Proteomes" id="UP000271469"/>
    </source>
</evidence>
<feature type="region of interest" description="Disordered" evidence="1">
    <location>
        <begin position="1"/>
        <end position="20"/>
    </location>
</feature>
<dbReference type="InterPro" id="IPR053158">
    <property type="entry name" value="CapK_Type1_Caps_Biosynth"/>
</dbReference>